<proteinExistence type="predicted"/>
<dbReference type="EMBL" id="LFWU01000090">
    <property type="protein sequence ID" value="KON31776.1"/>
    <property type="molecule type" value="Genomic_DNA"/>
</dbReference>
<keyword evidence="1" id="KW-1133">Transmembrane helix</keyword>
<evidence type="ECO:0000313" key="3">
    <source>
        <dbReference type="Proteomes" id="UP000037237"/>
    </source>
</evidence>
<accession>A0A0M0BUC2</accession>
<keyword evidence="1" id="KW-0472">Membrane</keyword>
<protein>
    <submittedName>
        <fullName evidence="2">Uncharacterized protein</fullName>
    </submittedName>
</protein>
<name>A0A0M0BUC2_9ARCH</name>
<gene>
    <name evidence="2" type="ORF">AC477_03855</name>
</gene>
<reference evidence="2 3" key="1">
    <citation type="submission" date="2015-06" db="EMBL/GenBank/DDBJ databases">
        <title>New insights into the roles of widespread benthic archaea in carbon and nitrogen cycling.</title>
        <authorList>
            <person name="Lazar C.S."/>
            <person name="Baker B.J."/>
            <person name="Seitz K.W."/>
            <person name="Hyde A.S."/>
            <person name="Dick G.J."/>
            <person name="Hinrichs K.-U."/>
            <person name="Teske A.P."/>
        </authorList>
    </citation>
    <scope>NUCLEOTIDE SEQUENCE [LARGE SCALE GENOMIC DNA]</scope>
    <source>
        <strain evidence="2">SG8-32-1</strain>
    </source>
</reference>
<sequence length="208" mass="23227">MNKKSYSLFIALLLSFPVVSVYAQISVGLKEGDWVEYTGTYTGNPPETYSDSARIEIKTIQATLITVEFKATLLNGTQTSRTETFDLQTGSPDLIMIPANLGLGDEVYNEYLGTYTIERIENYNFEGTTRELVYANLGDTDFKWDRNTGIVIEIIQTSDTFTGKLTAVNTNMIQTQASELDPMLIYGIVIAVIIIIIILVVLVLKRKK</sequence>
<dbReference type="AlphaFoldDB" id="A0A0M0BUC2"/>
<evidence type="ECO:0000256" key="1">
    <source>
        <dbReference type="SAM" id="Phobius"/>
    </source>
</evidence>
<keyword evidence="1" id="KW-0812">Transmembrane</keyword>
<evidence type="ECO:0000313" key="2">
    <source>
        <dbReference type="EMBL" id="KON31776.1"/>
    </source>
</evidence>
<dbReference type="Proteomes" id="UP000037237">
    <property type="component" value="Unassembled WGS sequence"/>
</dbReference>
<comment type="caution">
    <text evidence="2">The sequence shown here is derived from an EMBL/GenBank/DDBJ whole genome shotgun (WGS) entry which is preliminary data.</text>
</comment>
<feature type="transmembrane region" description="Helical" evidence="1">
    <location>
        <begin position="183"/>
        <end position="204"/>
    </location>
</feature>
<organism evidence="2 3">
    <name type="scientific">miscellaneous Crenarchaeota group-1 archaeon SG8-32-1</name>
    <dbReference type="NCBI Taxonomy" id="1685124"/>
    <lineage>
        <taxon>Archaea</taxon>
        <taxon>Candidatus Bathyarchaeota</taxon>
        <taxon>MCG-1</taxon>
    </lineage>
</organism>